<dbReference type="GO" id="GO:0005829">
    <property type="term" value="C:cytosol"/>
    <property type="evidence" value="ECO:0007669"/>
    <property type="project" value="TreeGrafter"/>
</dbReference>
<keyword evidence="3" id="KW-1185">Reference proteome</keyword>
<sequence>MSLKDDSFPSSTAFDTIQASLNTTPTSRTEAIKSGAAIFGFKLKNTAGAEAAWHIDLKHSGTVGRGEAPAGKKADVTLSMADEDFGKLVAGTAKAQNMFMSGKMKIRGNIMKATRLEGVMARVREDGREGGVGKPKL</sequence>
<proteinExistence type="predicted"/>
<accession>A0AAN8EMA2</accession>
<dbReference type="Proteomes" id="UP001316803">
    <property type="component" value="Unassembled WGS sequence"/>
</dbReference>
<protein>
    <recommendedName>
        <fullName evidence="1">SCP2 domain-containing protein</fullName>
    </recommendedName>
</protein>
<organism evidence="2 3">
    <name type="scientific">Knufia fluminis</name>
    <dbReference type="NCBI Taxonomy" id="191047"/>
    <lineage>
        <taxon>Eukaryota</taxon>
        <taxon>Fungi</taxon>
        <taxon>Dikarya</taxon>
        <taxon>Ascomycota</taxon>
        <taxon>Pezizomycotina</taxon>
        <taxon>Eurotiomycetes</taxon>
        <taxon>Chaetothyriomycetidae</taxon>
        <taxon>Chaetothyriales</taxon>
        <taxon>Trichomeriaceae</taxon>
        <taxon>Knufia</taxon>
    </lineage>
</organism>
<dbReference type="AlphaFoldDB" id="A0AAN8EMA2"/>
<dbReference type="EMBL" id="JAKLMC020000015">
    <property type="protein sequence ID" value="KAK5952485.1"/>
    <property type="molecule type" value="Genomic_DNA"/>
</dbReference>
<dbReference type="Pfam" id="PF02036">
    <property type="entry name" value="SCP2"/>
    <property type="match status" value="1"/>
</dbReference>
<feature type="domain" description="SCP2" evidence="1">
    <location>
        <begin position="24"/>
        <end position="120"/>
    </location>
</feature>
<dbReference type="SUPFAM" id="SSF55718">
    <property type="entry name" value="SCP-like"/>
    <property type="match status" value="1"/>
</dbReference>
<evidence type="ECO:0000313" key="3">
    <source>
        <dbReference type="Proteomes" id="UP001316803"/>
    </source>
</evidence>
<dbReference type="PANTHER" id="PTHR10094:SF25">
    <property type="entry name" value="SCP2 STEROL-BINDING DOMAIN-CONTAINING PROTEIN 1"/>
    <property type="match status" value="1"/>
</dbReference>
<comment type="caution">
    <text evidence="2">The sequence shown here is derived from an EMBL/GenBank/DDBJ whole genome shotgun (WGS) entry which is preliminary data.</text>
</comment>
<dbReference type="InterPro" id="IPR036527">
    <property type="entry name" value="SCP2_sterol-bd_dom_sf"/>
</dbReference>
<reference evidence="2 3" key="1">
    <citation type="submission" date="2022-12" db="EMBL/GenBank/DDBJ databases">
        <title>Genomic features and morphological characterization of a novel Knufia sp. strain isolated from spacecraft assembly facility.</title>
        <authorList>
            <person name="Teixeira M."/>
            <person name="Chander A.M."/>
            <person name="Stajich J.E."/>
            <person name="Venkateswaran K."/>
        </authorList>
    </citation>
    <scope>NUCLEOTIDE SEQUENCE [LARGE SCALE GENOMIC DNA]</scope>
    <source>
        <strain evidence="2 3">FJI-L2-BK-P2</strain>
    </source>
</reference>
<dbReference type="PANTHER" id="PTHR10094">
    <property type="entry name" value="STEROL CARRIER PROTEIN 2 SCP-2 FAMILY PROTEIN"/>
    <property type="match status" value="1"/>
</dbReference>
<gene>
    <name evidence="2" type="ORF">OHC33_006528</name>
</gene>
<evidence type="ECO:0000259" key="1">
    <source>
        <dbReference type="Pfam" id="PF02036"/>
    </source>
</evidence>
<dbReference type="Gene3D" id="3.30.1050.10">
    <property type="entry name" value="SCP2 sterol-binding domain"/>
    <property type="match status" value="1"/>
</dbReference>
<dbReference type="InterPro" id="IPR003033">
    <property type="entry name" value="SCP2_sterol-bd_dom"/>
</dbReference>
<evidence type="ECO:0000313" key="2">
    <source>
        <dbReference type="EMBL" id="KAK5952485.1"/>
    </source>
</evidence>
<name>A0AAN8EMA2_9EURO</name>